<dbReference type="InterPro" id="IPR036525">
    <property type="entry name" value="Tubulin/FtsZ_GTPase_sf"/>
</dbReference>
<sequence length="345" mass="37840">MNSLESPNAPLFPIDFQTAPNVFRARSFSPFLQTLLLWSTIMREIATVQVGGFANFISSHFWNSQPPYGDPIFRTRSLNMDVLYRTGSLGSASSKGILYDKGSSAPSEVVTWRFLSNGCGILETISDEYTNTPVLLYAVRGPSSVMNPSSRKHTVVRDLHDAVSFSRLSFFGKMTILVCPSLGVKPQLSSTLKMRIPYAVALHSTSLPSRIPLGPTADSSDVSGAVYISGSVKMLAAGQSRQNMVAILDVARPNPSLTVMDSRGFASRGSLDVHSIPVAARIRYSCAMLPFLKNRFGNLYRIGIQPWSPGTELLRSWGFGKDVGETLSKMISIVNPRYEISYYSD</sequence>
<evidence type="ECO:0000313" key="3">
    <source>
        <dbReference type="Proteomes" id="UP001396334"/>
    </source>
</evidence>
<organism evidence="2 3">
    <name type="scientific">Hibiscus sabdariffa</name>
    <name type="common">roselle</name>
    <dbReference type="NCBI Taxonomy" id="183260"/>
    <lineage>
        <taxon>Eukaryota</taxon>
        <taxon>Viridiplantae</taxon>
        <taxon>Streptophyta</taxon>
        <taxon>Embryophyta</taxon>
        <taxon>Tracheophyta</taxon>
        <taxon>Spermatophyta</taxon>
        <taxon>Magnoliopsida</taxon>
        <taxon>eudicotyledons</taxon>
        <taxon>Gunneridae</taxon>
        <taxon>Pentapetalae</taxon>
        <taxon>rosids</taxon>
        <taxon>malvids</taxon>
        <taxon>Malvales</taxon>
        <taxon>Malvaceae</taxon>
        <taxon>Malvoideae</taxon>
        <taxon>Hibiscus</taxon>
    </lineage>
</organism>
<reference evidence="2 3" key="1">
    <citation type="journal article" date="2024" name="G3 (Bethesda)">
        <title>Genome assembly of Hibiscus sabdariffa L. provides insights into metabolisms of medicinal natural products.</title>
        <authorList>
            <person name="Kim T."/>
        </authorList>
    </citation>
    <scope>NUCLEOTIDE SEQUENCE [LARGE SCALE GENOMIC DNA]</scope>
    <source>
        <strain evidence="2">TK-2024</strain>
        <tissue evidence="2">Old leaves</tissue>
    </source>
</reference>
<name>A0ABR2U525_9ROSI</name>
<dbReference type="Proteomes" id="UP001396334">
    <property type="component" value="Unassembled WGS sequence"/>
</dbReference>
<dbReference type="PANTHER" id="PTHR13391">
    <property type="entry name" value="MITOCHONDRIAL DISTRIBUTION REGULATOR MISATO"/>
    <property type="match status" value="1"/>
</dbReference>
<evidence type="ECO:0000313" key="2">
    <source>
        <dbReference type="EMBL" id="KAK9044558.1"/>
    </source>
</evidence>
<protein>
    <recommendedName>
        <fullName evidence="1">Misato Segment II tubulin-like domain-containing protein</fullName>
    </recommendedName>
</protein>
<dbReference type="InterPro" id="IPR019605">
    <property type="entry name" value="Misato_II_tubulin-like"/>
</dbReference>
<gene>
    <name evidence="2" type="ORF">V6N11_058456</name>
</gene>
<keyword evidence="3" id="KW-1185">Reference proteome</keyword>
<evidence type="ECO:0000259" key="1">
    <source>
        <dbReference type="Pfam" id="PF10644"/>
    </source>
</evidence>
<dbReference type="EMBL" id="JBBPBN010000002">
    <property type="protein sequence ID" value="KAK9044558.1"/>
    <property type="molecule type" value="Genomic_DNA"/>
</dbReference>
<dbReference type="InterPro" id="IPR049942">
    <property type="entry name" value="DML1/Misato"/>
</dbReference>
<accession>A0ABR2U525</accession>
<dbReference type="SUPFAM" id="SSF52490">
    <property type="entry name" value="Tubulin nucleotide-binding domain-like"/>
    <property type="match status" value="1"/>
</dbReference>
<comment type="caution">
    <text evidence="2">The sequence shown here is derived from an EMBL/GenBank/DDBJ whole genome shotgun (WGS) entry which is preliminary data.</text>
</comment>
<dbReference type="Pfam" id="PF10644">
    <property type="entry name" value="Misat_Tub_SegII"/>
    <property type="match status" value="1"/>
</dbReference>
<dbReference type="PANTHER" id="PTHR13391:SF0">
    <property type="entry name" value="PROTEIN MISATO HOMOLOG 1"/>
    <property type="match status" value="1"/>
</dbReference>
<proteinExistence type="predicted"/>
<feature type="domain" description="Misato Segment II tubulin-like" evidence="1">
    <location>
        <begin position="43"/>
        <end position="88"/>
    </location>
</feature>